<name>A0ABD5QU65_9EURY</name>
<comment type="caution">
    <text evidence="1">The sequence shown here is derived from an EMBL/GenBank/DDBJ whole genome shotgun (WGS) entry which is preliminary data.</text>
</comment>
<dbReference type="AlphaFoldDB" id="A0ABD5QU65"/>
<organism evidence="1 2">
    <name type="scientific">Halorubrum glutamatedens</name>
    <dbReference type="NCBI Taxonomy" id="2707018"/>
    <lineage>
        <taxon>Archaea</taxon>
        <taxon>Methanobacteriati</taxon>
        <taxon>Methanobacteriota</taxon>
        <taxon>Stenosarchaea group</taxon>
        <taxon>Halobacteria</taxon>
        <taxon>Halobacteriales</taxon>
        <taxon>Haloferacaceae</taxon>
        <taxon>Halorubrum</taxon>
    </lineage>
</organism>
<reference evidence="1 2" key="1">
    <citation type="journal article" date="2019" name="Int. J. Syst. Evol. Microbiol.">
        <title>The Global Catalogue of Microorganisms (GCM) 10K type strain sequencing project: providing services to taxonomists for standard genome sequencing and annotation.</title>
        <authorList>
            <consortium name="The Broad Institute Genomics Platform"/>
            <consortium name="The Broad Institute Genome Sequencing Center for Infectious Disease"/>
            <person name="Wu L."/>
            <person name="Ma J."/>
        </authorList>
    </citation>
    <scope>NUCLEOTIDE SEQUENCE [LARGE SCALE GENOMIC DNA]</scope>
    <source>
        <strain evidence="1 2">CGMCC 1.16026</strain>
    </source>
</reference>
<protein>
    <submittedName>
        <fullName evidence="1">Uncharacterized protein</fullName>
    </submittedName>
</protein>
<sequence>MSSAETELEVLEYYLSEVDNGNYRNIKEEEFENSIEDEDAVEAAEERYENRRDEAQHKKKVRTTLMAAFLRNGLIERVTNWEFKKLFPLRTLDIDSADVLIGNQTDGSIILIIILPLRQRPSTGIEDAVEMLEGVRDNNSTLSDDIGLDFRNDRIQTAIAIEPARANDTATAIEQYEQSNTNPEEFYVWRIAGTQGEKIDVFTDFPRNSGSDRRHDGDLGQELVEGREVMDSPHVLPDFFYDTHHSLLLEHTVTKMASNRNESEIPNTHFSRQELQDYFRDTLHGSDSNHKATQLADRVLRLWEHIELVTEVKSSNDQIGDGSTSYRFKSRKQNPKSIYDDIAEDYDQRSVEFLLEVEAMEKAIDQFKEDKGIQADLAAFST</sequence>
<accession>A0ABD5QU65</accession>
<dbReference type="EMBL" id="JBHSKV010000016">
    <property type="protein sequence ID" value="MFC5135299.1"/>
    <property type="molecule type" value="Genomic_DNA"/>
</dbReference>
<gene>
    <name evidence="1" type="ORF">ACFPJA_11300</name>
</gene>
<evidence type="ECO:0000313" key="2">
    <source>
        <dbReference type="Proteomes" id="UP001596145"/>
    </source>
</evidence>
<dbReference type="Proteomes" id="UP001596145">
    <property type="component" value="Unassembled WGS sequence"/>
</dbReference>
<keyword evidence="2" id="KW-1185">Reference proteome</keyword>
<proteinExistence type="predicted"/>
<dbReference type="RefSeq" id="WP_136516533.1">
    <property type="nucleotide sequence ID" value="NZ_JBHSKV010000016.1"/>
</dbReference>
<evidence type="ECO:0000313" key="1">
    <source>
        <dbReference type="EMBL" id="MFC5135299.1"/>
    </source>
</evidence>